<organism evidence="1 2">
    <name type="scientific">Herminiimonas glaciei</name>
    <dbReference type="NCBI Taxonomy" id="523788"/>
    <lineage>
        <taxon>Bacteria</taxon>
        <taxon>Pseudomonadati</taxon>
        <taxon>Pseudomonadota</taxon>
        <taxon>Betaproteobacteria</taxon>
        <taxon>Burkholderiales</taxon>
        <taxon>Oxalobacteraceae</taxon>
        <taxon>Herminiimonas</taxon>
    </lineage>
</organism>
<dbReference type="Proteomes" id="UP001596542">
    <property type="component" value="Unassembled WGS sequence"/>
</dbReference>
<dbReference type="InterPro" id="IPR036078">
    <property type="entry name" value="Spo11/TopoVI_A_sf"/>
</dbReference>
<comment type="caution">
    <text evidence="1">The sequence shown here is derived from an EMBL/GenBank/DDBJ whole genome shotgun (WGS) entry which is preliminary data.</text>
</comment>
<accession>A0ABW2I600</accession>
<evidence type="ECO:0000313" key="1">
    <source>
        <dbReference type="EMBL" id="MFC7286434.1"/>
    </source>
</evidence>
<reference evidence="2" key="1">
    <citation type="journal article" date="2019" name="Int. J. Syst. Evol. Microbiol.">
        <title>The Global Catalogue of Microorganisms (GCM) 10K type strain sequencing project: providing services to taxonomists for standard genome sequencing and annotation.</title>
        <authorList>
            <consortium name="The Broad Institute Genomics Platform"/>
            <consortium name="The Broad Institute Genome Sequencing Center for Infectious Disease"/>
            <person name="Wu L."/>
            <person name="Ma J."/>
        </authorList>
    </citation>
    <scope>NUCLEOTIDE SEQUENCE [LARGE SCALE GENOMIC DNA]</scope>
    <source>
        <strain evidence="2">KACC 12508</strain>
    </source>
</reference>
<dbReference type="RefSeq" id="WP_233588271.1">
    <property type="nucleotide sequence ID" value="NZ_JBHTBU010000001.1"/>
</dbReference>
<evidence type="ECO:0008006" key="3">
    <source>
        <dbReference type="Google" id="ProtNLM"/>
    </source>
</evidence>
<dbReference type="EMBL" id="JBHTBU010000001">
    <property type="protein sequence ID" value="MFC7286434.1"/>
    <property type="molecule type" value="Genomic_DNA"/>
</dbReference>
<sequence length="409" mass="46319">MQDIGVTPKGRNARDLCSSKPVPLTLPLLDADQKALLLRWARSDAQTRKRGALLKEAQTSDISIERAEDLCQKMLNNGWISRREQLAGGNWLWESITWRDLPHLQSLMGLSSASQRLQARQEKVGEIVDWLQVRCTTTVVPALDPDLLDELSRAVTELEQDKSLRLEVLDSRFSLLKSIATWHDSRQEGSRRNFALHARDATKALTAAEWHWLESIFDLERLGIARFAQVAWLAGDIELLWGKHKVDLAPLHCLGLPLADLRNLEAVSPPERWWLIENRASFEKQASQRQQGIAVVWMPGRPSHDWMLTMSNLLRLAPAPCWISADADPAGIDIACGVGRLWEEQGSSWEPHLMGVPQWEATIQRWPLNDHDRRLLGVLLAKADLQPTLRALCEAMAQEGRKAEQEAWL</sequence>
<dbReference type="SUPFAM" id="SSF56726">
    <property type="entry name" value="DNA topoisomerase IV, alpha subunit"/>
    <property type="match status" value="1"/>
</dbReference>
<proteinExistence type="predicted"/>
<gene>
    <name evidence="1" type="ORF">ACFQPC_00140</name>
</gene>
<evidence type="ECO:0000313" key="2">
    <source>
        <dbReference type="Proteomes" id="UP001596542"/>
    </source>
</evidence>
<keyword evidence="2" id="KW-1185">Reference proteome</keyword>
<protein>
    <recommendedName>
        <fullName evidence="3">DUF2399 domain-containing protein</fullName>
    </recommendedName>
</protein>
<name>A0ABW2I600_9BURK</name>